<accession>A0A1I7TJ66</accession>
<sequence length="255" mass="30226">MDNLKSVYDETLAKILKRFPNVTDHFKYIVEHVDEFEEFENRLKLKNVFLRAISFPEGDSGTLLKQMGSGKVFFHWGFYDCSGSKITPETVHYHPQKPVETEPRGKIFKKYHTRKDITYSAYMEFKANVNCDFKVPKNYFVPDPDPTLDPGDVKMVAETLMNLKNQVDNDPSLIRIVRQECEEFIKNRFDDYLEDYHNTNNDYYLQRADFYRKLKVDHMILEHQLLVSAAHKEWFASYFIEGELRDAYSEKIESL</sequence>
<dbReference type="AlphaFoldDB" id="A0A1I7TJ66"/>
<proteinExistence type="predicted"/>
<dbReference type="eggNOG" id="ENOG502TKW7">
    <property type="taxonomic scope" value="Eukaryota"/>
</dbReference>
<dbReference type="STRING" id="1561998.A0A1I7TJ66"/>
<organism evidence="1 2">
    <name type="scientific">Caenorhabditis tropicalis</name>
    <dbReference type="NCBI Taxonomy" id="1561998"/>
    <lineage>
        <taxon>Eukaryota</taxon>
        <taxon>Metazoa</taxon>
        <taxon>Ecdysozoa</taxon>
        <taxon>Nematoda</taxon>
        <taxon>Chromadorea</taxon>
        <taxon>Rhabditida</taxon>
        <taxon>Rhabditina</taxon>
        <taxon>Rhabditomorpha</taxon>
        <taxon>Rhabditoidea</taxon>
        <taxon>Rhabditidae</taxon>
        <taxon>Peloderinae</taxon>
        <taxon>Caenorhabditis</taxon>
    </lineage>
</organism>
<keyword evidence="1" id="KW-1185">Reference proteome</keyword>
<name>A0A1I7TJ66_9PELO</name>
<dbReference type="Proteomes" id="UP000095282">
    <property type="component" value="Unplaced"/>
</dbReference>
<reference evidence="2" key="1">
    <citation type="submission" date="2016-11" db="UniProtKB">
        <authorList>
            <consortium name="WormBaseParasite"/>
        </authorList>
    </citation>
    <scope>IDENTIFICATION</scope>
</reference>
<dbReference type="WBParaSite" id="Csp11.Scaffold626.g6451.t1">
    <property type="protein sequence ID" value="Csp11.Scaffold626.g6451.t1"/>
    <property type="gene ID" value="Csp11.Scaffold626.g6451"/>
</dbReference>
<protein>
    <submittedName>
        <fullName evidence="2">TIGR02646 family protein</fullName>
    </submittedName>
</protein>
<evidence type="ECO:0000313" key="2">
    <source>
        <dbReference type="WBParaSite" id="Csp11.Scaffold626.g6451.t1"/>
    </source>
</evidence>
<evidence type="ECO:0000313" key="1">
    <source>
        <dbReference type="Proteomes" id="UP000095282"/>
    </source>
</evidence>